<evidence type="ECO:0000313" key="3">
    <source>
        <dbReference type="Proteomes" id="UP000615446"/>
    </source>
</evidence>
<evidence type="ECO:0008006" key="4">
    <source>
        <dbReference type="Google" id="ProtNLM"/>
    </source>
</evidence>
<comment type="caution">
    <text evidence="2">The sequence shown here is derived from an EMBL/GenBank/DDBJ whole genome shotgun (WGS) entry which is preliminary data.</text>
</comment>
<evidence type="ECO:0000256" key="1">
    <source>
        <dbReference type="SAM" id="SignalP"/>
    </source>
</evidence>
<dbReference type="InterPro" id="IPR015915">
    <property type="entry name" value="Kelch-typ_b-propeller"/>
</dbReference>
<reference evidence="2" key="1">
    <citation type="submission" date="2019-10" db="EMBL/GenBank/DDBJ databases">
        <title>Conservation and host-specific expression of non-tandemly repeated heterogenous ribosome RNA gene in arbuscular mycorrhizal fungi.</title>
        <authorList>
            <person name="Maeda T."/>
            <person name="Kobayashi Y."/>
            <person name="Nakagawa T."/>
            <person name="Ezawa T."/>
            <person name="Yamaguchi K."/>
            <person name="Bino T."/>
            <person name="Nishimoto Y."/>
            <person name="Shigenobu S."/>
            <person name="Kawaguchi M."/>
        </authorList>
    </citation>
    <scope>NUCLEOTIDE SEQUENCE</scope>
    <source>
        <strain evidence="2">HR1</strain>
    </source>
</reference>
<name>A0A8H3LAS1_9GLOM</name>
<dbReference type="AlphaFoldDB" id="A0A8H3LAS1"/>
<sequence>MSKNFLVNFILLIWTQVIAEVVYCQMTPFKPSVVYDHTATYIDNKLYILSGVNLKGEYIGKEFFYLDVSVPFNTQQLLWHDLTNINMLPPHGSAASAKGGENNDTIILCGGYTSDNIMALIYTFAL</sequence>
<keyword evidence="1" id="KW-0732">Signal</keyword>
<dbReference type="Proteomes" id="UP000615446">
    <property type="component" value="Unassembled WGS sequence"/>
</dbReference>
<feature type="signal peptide" evidence="1">
    <location>
        <begin position="1"/>
        <end position="19"/>
    </location>
</feature>
<organism evidence="2 3">
    <name type="scientific">Rhizophagus clarus</name>
    <dbReference type="NCBI Taxonomy" id="94130"/>
    <lineage>
        <taxon>Eukaryota</taxon>
        <taxon>Fungi</taxon>
        <taxon>Fungi incertae sedis</taxon>
        <taxon>Mucoromycota</taxon>
        <taxon>Glomeromycotina</taxon>
        <taxon>Glomeromycetes</taxon>
        <taxon>Glomerales</taxon>
        <taxon>Glomeraceae</taxon>
        <taxon>Rhizophagus</taxon>
    </lineage>
</organism>
<protein>
    <recommendedName>
        <fullName evidence="4">Glyoxal oxidase N-terminal domain-containing protein</fullName>
    </recommendedName>
</protein>
<dbReference type="SUPFAM" id="SSF117281">
    <property type="entry name" value="Kelch motif"/>
    <property type="match status" value="1"/>
</dbReference>
<feature type="chain" id="PRO_5034307814" description="Glyoxal oxidase N-terminal domain-containing protein" evidence="1">
    <location>
        <begin position="20"/>
        <end position="126"/>
    </location>
</feature>
<dbReference type="Gene3D" id="2.120.10.80">
    <property type="entry name" value="Kelch-type beta propeller"/>
    <property type="match status" value="1"/>
</dbReference>
<dbReference type="OrthoDB" id="2442307at2759"/>
<accession>A0A8H3LAS1</accession>
<proteinExistence type="predicted"/>
<dbReference type="EMBL" id="BLAL01000059">
    <property type="protein sequence ID" value="GES82199.1"/>
    <property type="molecule type" value="Genomic_DNA"/>
</dbReference>
<evidence type="ECO:0000313" key="2">
    <source>
        <dbReference type="EMBL" id="GES82199.1"/>
    </source>
</evidence>
<gene>
    <name evidence="2" type="ORF">RCL2_000941900</name>
</gene>